<dbReference type="EMBL" id="UOFD01000088">
    <property type="protein sequence ID" value="VAW55384.1"/>
    <property type="molecule type" value="Genomic_DNA"/>
</dbReference>
<accession>A0A3B0XHD0</accession>
<protein>
    <recommendedName>
        <fullName evidence="2">DUF3179 domain-containing protein</fullName>
    </recommendedName>
</protein>
<gene>
    <name evidence="1" type="ORF">MNBD_GAMMA06-1508</name>
</gene>
<proteinExistence type="predicted"/>
<dbReference type="AlphaFoldDB" id="A0A3B0XHD0"/>
<sequence>MFYIINSLKIFLLIFVLLSASVASAKEINGFELNNALIPPTQIFSGGPDKDGIPSIDEPKFIKARDAGFVKNKDRVLGITIDGVSKAYPISILNWHEIVNDSIGDVFFTITYCPLCGTGMAFGSNVNGKILSFGVSGLLYNSDVLLYDRDTESLWSQLLSKAVTGKYKGTNLKMLPVMHTSWADWKRFHPSTLVLSKNTGHWRSYSRDPYSGYEKSNHIFFPVFNKAPKKYHPKERVLGLSLEKTHKAYPFVELNKHGEDKFTDVIDGEPYTIHWNKKEQSGYLTDEAGVVIPTVQSYWFAWYAFYPETKVFSGME</sequence>
<evidence type="ECO:0008006" key="2">
    <source>
        <dbReference type="Google" id="ProtNLM"/>
    </source>
</evidence>
<name>A0A3B0XHD0_9ZZZZ</name>
<evidence type="ECO:0000313" key="1">
    <source>
        <dbReference type="EMBL" id="VAW55384.1"/>
    </source>
</evidence>
<reference evidence="1" key="1">
    <citation type="submission" date="2018-06" db="EMBL/GenBank/DDBJ databases">
        <authorList>
            <person name="Zhirakovskaya E."/>
        </authorList>
    </citation>
    <scope>NUCLEOTIDE SEQUENCE</scope>
</reference>
<dbReference type="InterPro" id="IPR021516">
    <property type="entry name" value="DUF3179"/>
</dbReference>
<dbReference type="Pfam" id="PF11376">
    <property type="entry name" value="DUF3179"/>
    <property type="match status" value="1"/>
</dbReference>
<organism evidence="1">
    <name type="scientific">hydrothermal vent metagenome</name>
    <dbReference type="NCBI Taxonomy" id="652676"/>
    <lineage>
        <taxon>unclassified sequences</taxon>
        <taxon>metagenomes</taxon>
        <taxon>ecological metagenomes</taxon>
    </lineage>
</organism>